<dbReference type="SMART" id="SM00225">
    <property type="entry name" value="BTB"/>
    <property type="match status" value="1"/>
</dbReference>
<reference evidence="2" key="1">
    <citation type="journal article" date="2020" name="Nature">
        <title>Giant virus diversity and host interactions through global metagenomics.</title>
        <authorList>
            <person name="Schulz F."/>
            <person name="Roux S."/>
            <person name="Paez-Espino D."/>
            <person name="Jungbluth S."/>
            <person name="Walsh D.A."/>
            <person name="Denef V.J."/>
            <person name="McMahon K.D."/>
            <person name="Konstantinidis K.T."/>
            <person name="Eloe-Fadrosh E.A."/>
            <person name="Kyrpides N.C."/>
            <person name="Woyke T."/>
        </authorList>
    </citation>
    <scope>NUCLEOTIDE SEQUENCE</scope>
    <source>
        <strain evidence="2">GVMAG-M-3300023179-150</strain>
    </source>
</reference>
<dbReference type="PANTHER" id="PTHR11145:SF8">
    <property type="entry name" value="RE57120P"/>
    <property type="match status" value="1"/>
</dbReference>
<organism evidence="2">
    <name type="scientific">viral metagenome</name>
    <dbReference type="NCBI Taxonomy" id="1070528"/>
    <lineage>
        <taxon>unclassified sequences</taxon>
        <taxon>metagenomes</taxon>
        <taxon>organismal metagenomes</taxon>
    </lineage>
</organism>
<protein>
    <recommendedName>
        <fullName evidence="1">BTB domain-containing protein</fullName>
    </recommendedName>
</protein>
<dbReference type="InterPro" id="IPR045068">
    <property type="entry name" value="BACURD1-3"/>
</dbReference>
<dbReference type="Gene3D" id="3.30.710.10">
    <property type="entry name" value="Potassium Channel Kv1.1, Chain A"/>
    <property type="match status" value="1"/>
</dbReference>
<dbReference type="AlphaFoldDB" id="A0A6C0E8Y5"/>
<dbReference type="PANTHER" id="PTHR11145">
    <property type="entry name" value="BTB/POZ DOMAIN-CONTAINING ADAPTER FOR CUL3-MEDIATED RHOA DEGRADATION PROTEIN FAMILY MEMBER"/>
    <property type="match status" value="1"/>
</dbReference>
<evidence type="ECO:0000259" key="1">
    <source>
        <dbReference type="SMART" id="SM00225"/>
    </source>
</evidence>
<proteinExistence type="predicted"/>
<dbReference type="Pfam" id="PF02214">
    <property type="entry name" value="BTB_2"/>
    <property type="match status" value="1"/>
</dbReference>
<dbReference type="InterPro" id="IPR000210">
    <property type="entry name" value="BTB/POZ_dom"/>
</dbReference>
<dbReference type="EMBL" id="MN739758">
    <property type="protein sequence ID" value="QHT25192.1"/>
    <property type="molecule type" value="Genomic_DNA"/>
</dbReference>
<sequence length="232" mass="27148">MSNIIKLNIGGVLYQTTENTLLKYPDSFLASIFYEKHLLPTDENGYYFIDRDGKLFEYILRFLRDGTINLDNTAKNIIDDILDEADYYGIDELASLLGDEDDKDDDYYNIRNVLVVRGIDIKKIEEQFNQHFTENYLTSFANEKSGSFFVNEDKSPPPGFSGFYYTIGPPHHTQPNYNDHLEKYEFLTSVYDKIHKTGQLFDALFTKNLIRTNYKCISEYTVNCSIRFRIYI</sequence>
<dbReference type="SUPFAM" id="SSF54695">
    <property type="entry name" value="POZ domain"/>
    <property type="match status" value="1"/>
</dbReference>
<accession>A0A6C0E8Y5</accession>
<feature type="domain" description="BTB" evidence="1">
    <location>
        <begin position="3"/>
        <end position="105"/>
    </location>
</feature>
<name>A0A6C0E8Y5_9ZZZZ</name>
<dbReference type="InterPro" id="IPR011333">
    <property type="entry name" value="SKP1/BTB/POZ_sf"/>
</dbReference>
<dbReference type="InterPro" id="IPR003131">
    <property type="entry name" value="T1-type_BTB"/>
</dbReference>
<dbReference type="GO" id="GO:0051260">
    <property type="term" value="P:protein homooligomerization"/>
    <property type="evidence" value="ECO:0007669"/>
    <property type="project" value="InterPro"/>
</dbReference>
<evidence type="ECO:0000313" key="2">
    <source>
        <dbReference type="EMBL" id="QHT25192.1"/>
    </source>
</evidence>